<protein>
    <submittedName>
        <fullName evidence="1">Uncharacterized protein</fullName>
    </submittedName>
</protein>
<dbReference type="EMBL" id="CP059567">
    <property type="protein sequence ID" value="QMT40006.1"/>
    <property type="molecule type" value="Genomic_DNA"/>
</dbReference>
<dbReference type="AlphaFoldDB" id="A0A7D7S4I5"/>
<dbReference type="Proteomes" id="UP000514752">
    <property type="component" value="Chromosome"/>
</dbReference>
<dbReference type="RefSeq" id="WP_182121764.1">
    <property type="nucleotide sequence ID" value="NZ_CP059567.1"/>
</dbReference>
<evidence type="ECO:0000313" key="2">
    <source>
        <dbReference type="Proteomes" id="UP000514752"/>
    </source>
</evidence>
<dbReference type="KEGG" id="nsg:H3L94_09120"/>
<accession>A0A7D7S4I5</accession>
<reference evidence="1 2" key="1">
    <citation type="submission" date="2020-07" db="EMBL/GenBank/DDBJ databases">
        <title>Genomic diversity of species in the Neisseriaceae family.</title>
        <authorList>
            <person name="Vincent A.T."/>
            <person name="Bernet E."/>
            <person name="Veyrier F.J."/>
        </authorList>
    </citation>
    <scope>NUCLEOTIDE SEQUENCE [LARGE SCALE GENOMIC DNA]</scope>
    <source>
        <strain evidence="1 2">DSM 22244</strain>
    </source>
</reference>
<evidence type="ECO:0000313" key="1">
    <source>
        <dbReference type="EMBL" id="QMT40006.1"/>
    </source>
</evidence>
<proteinExistence type="predicted"/>
<gene>
    <name evidence="1" type="ORF">H3L94_09120</name>
</gene>
<name>A0A7D7S4I5_9NEIS</name>
<organism evidence="1 2">
    <name type="scientific">Neisseria shayeganii</name>
    <dbReference type="NCBI Taxonomy" id="607712"/>
    <lineage>
        <taxon>Bacteria</taxon>
        <taxon>Pseudomonadati</taxon>
        <taxon>Pseudomonadota</taxon>
        <taxon>Betaproteobacteria</taxon>
        <taxon>Neisseriales</taxon>
        <taxon>Neisseriaceae</taxon>
        <taxon>Neisseria</taxon>
    </lineage>
</organism>
<sequence>MAANNLFNPPRKVKMDFAGLDGDAFSLIAGWTINAMYQGWSPVDCKQVTEEAISGDYGHFLAVILAHSTES</sequence>